<proteinExistence type="predicted"/>
<dbReference type="PANTHER" id="PTHR11647">
    <property type="entry name" value="HYDRANTOINASE/DIHYDROPYRIMIDINASE FAMILY MEMBER"/>
    <property type="match status" value="1"/>
</dbReference>
<dbReference type="Proteomes" id="UP000178735">
    <property type="component" value="Unassembled WGS sequence"/>
</dbReference>
<protein>
    <recommendedName>
        <fullName evidence="1">Amidohydrolase 3 domain-containing protein</fullName>
    </recommendedName>
</protein>
<dbReference type="SUPFAM" id="SSF51338">
    <property type="entry name" value="Composite domain of metallo-dependent hydrolases"/>
    <property type="match status" value="1"/>
</dbReference>
<dbReference type="InterPro" id="IPR032466">
    <property type="entry name" value="Metal_Hydrolase"/>
</dbReference>
<dbReference type="STRING" id="1817813.A2008_04175"/>
<comment type="caution">
    <text evidence="2">The sequence shown here is derived from an EMBL/GenBank/DDBJ whole genome shotgun (WGS) entry which is preliminary data.</text>
</comment>
<evidence type="ECO:0000313" key="3">
    <source>
        <dbReference type="Proteomes" id="UP000178735"/>
    </source>
</evidence>
<dbReference type="GO" id="GO:0016812">
    <property type="term" value="F:hydrolase activity, acting on carbon-nitrogen (but not peptide) bonds, in cyclic amides"/>
    <property type="evidence" value="ECO:0007669"/>
    <property type="project" value="TreeGrafter"/>
</dbReference>
<evidence type="ECO:0000259" key="1">
    <source>
        <dbReference type="Pfam" id="PF07969"/>
    </source>
</evidence>
<dbReference type="Gene3D" id="3.20.20.140">
    <property type="entry name" value="Metal-dependent hydrolases"/>
    <property type="match status" value="2"/>
</dbReference>
<dbReference type="InterPro" id="IPR050378">
    <property type="entry name" value="Metallo-dep_Hydrolases_sf"/>
</dbReference>
<dbReference type="GO" id="GO:0005829">
    <property type="term" value="C:cytosol"/>
    <property type="evidence" value="ECO:0007669"/>
    <property type="project" value="TreeGrafter"/>
</dbReference>
<dbReference type="PANTHER" id="PTHR11647:SF1">
    <property type="entry name" value="COLLAPSIN RESPONSE MEDIATOR PROTEIN"/>
    <property type="match status" value="1"/>
</dbReference>
<name>A0A1F7WUZ8_9BACT</name>
<reference evidence="2 3" key="1">
    <citation type="journal article" date="2016" name="Nat. Commun.">
        <title>Thousands of microbial genomes shed light on interconnected biogeochemical processes in an aquifer system.</title>
        <authorList>
            <person name="Anantharaman K."/>
            <person name="Brown C.T."/>
            <person name="Hug L.A."/>
            <person name="Sharon I."/>
            <person name="Castelle C.J."/>
            <person name="Probst A.J."/>
            <person name="Thomas B.C."/>
            <person name="Singh A."/>
            <person name="Wilkins M.J."/>
            <person name="Karaoz U."/>
            <person name="Brodie E.L."/>
            <person name="Williams K.H."/>
            <person name="Hubbard S.S."/>
            <person name="Banfield J.F."/>
        </authorList>
    </citation>
    <scope>NUCLEOTIDE SEQUENCE [LARGE SCALE GENOMIC DNA]</scope>
</reference>
<dbReference type="AlphaFoldDB" id="A0A1F7WUZ8"/>
<dbReference type="Pfam" id="PF07969">
    <property type="entry name" value="Amidohydro_3"/>
    <property type="match status" value="1"/>
</dbReference>
<accession>A0A1F7WUZ8</accession>
<feature type="domain" description="Amidohydrolase 3" evidence="1">
    <location>
        <begin position="429"/>
        <end position="517"/>
    </location>
</feature>
<dbReference type="InterPro" id="IPR011059">
    <property type="entry name" value="Metal-dep_hydrolase_composite"/>
</dbReference>
<dbReference type="CDD" id="cd01297">
    <property type="entry name" value="D-aminoacylase"/>
    <property type="match status" value="1"/>
</dbReference>
<dbReference type="EMBL" id="MGFH01000085">
    <property type="protein sequence ID" value="OGM05998.1"/>
    <property type="molecule type" value="Genomic_DNA"/>
</dbReference>
<evidence type="ECO:0000313" key="2">
    <source>
        <dbReference type="EMBL" id="OGM05998.1"/>
    </source>
</evidence>
<dbReference type="InterPro" id="IPR013108">
    <property type="entry name" value="Amidohydro_3"/>
</dbReference>
<sequence length="537" mass="59564">MLDLILKNCNIIDGTSEVPYYSDIGILENAIVKVGNLKDFKAVKTIDCAGLYAAPGFIDAHSHSDLNAFIENGFDSKIRQGVTTEVIGNCGYSVYPLAGEFLEKVGAEAAEYGVEVNWRSLAQFCEAVRKCGKLKTNLVPLAGLSAIRASACGYSAKPLSSSELEKMKELTAQAMRDGASGVSSGLIYPPCCYFNPDEIVELLKIASQYGGLYATHMRSEGNAVLEAVNEAVSAARKARIPLQISHLKTAERHNWYKLDGVFELIEEARKEGADITADRYPYLASQTSLDMILPKWVFGSGDELSLRRLGDPLISMNIKKEIDNVHPMNSDYWESVMVSKAHVKEFLKFEGMNFRQVYNIIKTSRPDCQKFDIIDCLFYFLKKEKLKTSAIFFNMCERNLDRIIDKPYVMIGSDATARSTEGTLAKGKPHPRAFGTFVKYLTDYVKKKKNFSLSAAISKITSLPAKKFGLTARGRIAPAHFADIVIFDFQGLDDKSSFTSPVNYPDGIVYVIINGGISFSKYNDHPEIYSGELLLKN</sequence>
<dbReference type="SUPFAM" id="SSF51556">
    <property type="entry name" value="Metallo-dependent hydrolases"/>
    <property type="match status" value="1"/>
</dbReference>
<gene>
    <name evidence="2" type="ORF">A2008_04175</name>
</gene>
<organism evidence="2 3">
    <name type="scientific">Candidatus Wallbacteria bacterium GWC2_49_35</name>
    <dbReference type="NCBI Taxonomy" id="1817813"/>
    <lineage>
        <taxon>Bacteria</taxon>
        <taxon>Candidatus Walliibacteriota</taxon>
    </lineage>
</organism>